<name>A0A8H3QZJ3_9GLOM</name>
<sequence>MSTQDSTRLYCLICKRHVKGFKNRSGLQRHETLKHTSYNTLPSHIRPVSDFELLHLKKAIIKELQKRLKNHYTAVGKQVFSIYCSEDAFVGIFKNHIACYSPCGSSYLCSFKGEKAFEEVGKILDDENWGNVIMEKVS</sequence>
<gene>
    <name evidence="1" type="ORF">RCL2_002439100</name>
</gene>
<accession>A0A8H3QZJ3</accession>
<comment type="caution">
    <text evidence="1">The sequence shown here is derived from an EMBL/GenBank/DDBJ whole genome shotgun (WGS) entry which is preliminary data.</text>
</comment>
<dbReference type="EMBL" id="BLAL01000261">
    <property type="protein sequence ID" value="GES97821.1"/>
    <property type="molecule type" value="Genomic_DNA"/>
</dbReference>
<evidence type="ECO:0000313" key="2">
    <source>
        <dbReference type="Proteomes" id="UP000615446"/>
    </source>
</evidence>
<organism evidence="1 2">
    <name type="scientific">Rhizophagus clarus</name>
    <dbReference type="NCBI Taxonomy" id="94130"/>
    <lineage>
        <taxon>Eukaryota</taxon>
        <taxon>Fungi</taxon>
        <taxon>Fungi incertae sedis</taxon>
        <taxon>Mucoromycota</taxon>
        <taxon>Glomeromycotina</taxon>
        <taxon>Glomeromycetes</taxon>
        <taxon>Glomerales</taxon>
        <taxon>Glomeraceae</taxon>
        <taxon>Rhizophagus</taxon>
    </lineage>
</organism>
<dbReference type="AlphaFoldDB" id="A0A8H3QZJ3"/>
<dbReference type="Proteomes" id="UP000615446">
    <property type="component" value="Unassembled WGS sequence"/>
</dbReference>
<evidence type="ECO:0000313" key="1">
    <source>
        <dbReference type="EMBL" id="GES97821.1"/>
    </source>
</evidence>
<reference evidence="1" key="1">
    <citation type="submission" date="2019-10" db="EMBL/GenBank/DDBJ databases">
        <title>Conservation and host-specific expression of non-tandemly repeated heterogenous ribosome RNA gene in arbuscular mycorrhizal fungi.</title>
        <authorList>
            <person name="Maeda T."/>
            <person name="Kobayashi Y."/>
            <person name="Nakagawa T."/>
            <person name="Ezawa T."/>
            <person name="Yamaguchi K."/>
            <person name="Bino T."/>
            <person name="Nishimoto Y."/>
            <person name="Shigenobu S."/>
            <person name="Kawaguchi M."/>
        </authorList>
    </citation>
    <scope>NUCLEOTIDE SEQUENCE</scope>
    <source>
        <strain evidence="1">HR1</strain>
    </source>
</reference>
<dbReference type="OrthoDB" id="2375936at2759"/>
<protein>
    <recommendedName>
        <fullName evidence="3">C2H2-type domain-containing protein</fullName>
    </recommendedName>
</protein>
<evidence type="ECO:0008006" key="3">
    <source>
        <dbReference type="Google" id="ProtNLM"/>
    </source>
</evidence>
<proteinExistence type="predicted"/>